<gene>
    <name evidence="1" type="ORF">ABB07_39360</name>
</gene>
<keyword evidence="1" id="KW-0614">Plasmid</keyword>
<dbReference type="Gene3D" id="2.60.120.650">
    <property type="entry name" value="Cupin"/>
    <property type="match status" value="1"/>
</dbReference>
<dbReference type="RefSeq" id="WP_208903965.1">
    <property type="nucleotide sequence ID" value="NZ_CP011498.1"/>
</dbReference>
<reference evidence="1 2" key="1">
    <citation type="journal article" date="2015" name="ISME J.">
        <title>Draft Genome Sequence of Streptomyces incarnatus NRRL8089, which Produces the Nucleoside Antibiotic Sinefungin.</title>
        <authorList>
            <person name="Oshima K."/>
            <person name="Hattori M."/>
            <person name="Shimizu H."/>
            <person name="Fukuda K."/>
            <person name="Nemoto M."/>
            <person name="Inagaki K."/>
            <person name="Tamura T."/>
        </authorList>
    </citation>
    <scope>NUCLEOTIDE SEQUENCE [LARGE SCALE GENOMIC DNA]</scope>
    <source>
        <strain evidence="1 2">NRRL 8089</strain>
    </source>
</reference>
<dbReference type="EMBL" id="CP011498">
    <property type="protein sequence ID" value="AKJ15862.1"/>
    <property type="molecule type" value="Genomic_DNA"/>
</dbReference>
<accession>A0ABM5TXK3</accession>
<dbReference type="SUPFAM" id="SSF51197">
    <property type="entry name" value="Clavaminate synthase-like"/>
    <property type="match status" value="1"/>
</dbReference>
<evidence type="ECO:0000313" key="2">
    <source>
        <dbReference type="Proteomes" id="UP000035366"/>
    </source>
</evidence>
<protein>
    <recommendedName>
        <fullName evidence="3">JmjC domain-containing protein</fullName>
    </recommendedName>
</protein>
<geneLocation type="plasmid" evidence="1 2">
    <name>unnamed_1</name>
</geneLocation>
<proteinExistence type="predicted"/>
<organism evidence="1 2">
    <name type="scientific">Streptomyces incarnatus</name>
    <dbReference type="NCBI Taxonomy" id="665007"/>
    <lineage>
        <taxon>Bacteria</taxon>
        <taxon>Bacillati</taxon>
        <taxon>Actinomycetota</taxon>
        <taxon>Actinomycetes</taxon>
        <taxon>Kitasatosporales</taxon>
        <taxon>Streptomycetaceae</taxon>
        <taxon>Streptomyces</taxon>
    </lineage>
</organism>
<dbReference type="Proteomes" id="UP000035366">
    <property type="component" value="Plasmid unnamed_1"/>
</dbReference>
<keyword evidence="2" id="KW-1185">Reference proteome</keyword>
<evidence type="ECO:0008006" key="3">
    <source>
        <dbReference type="Google" id="ProtNLM"/>
    </source>
</evidence>
<name>A0ABM5TXK3_9ACTN</name>
<evidence type="ECO:0000313" key="1">
    <source>
        <dbReference type="EMBL" id="AKJ15862.1"/>
    </source>
</evidence>
<sequence length="282" mass="30230">MTTVQSAQRLSELVGDTGAFFADVWGVRAATFRCAAVPALLSAAEIWDAFDCGLLVAPYFSVARDGVSAPAADITVTRKVQQKPRARYANAAGVRRWFEAGCTVGLRQADHWHAGLKDVVGALREELRADVRASVFLSPPPAPDDAGGEVRTEAAHLFVLQLEGESRWNLGEEGRRTQAALTPGGVLYLPPGLEHTVAAHQGDALYAVLSVRRPSPRDLAEVALAGFLRSAPAEAIAGRHHYMSLEEKVGWLRRELTAHLAGQDIDDLVATAVGMHQRGGQA</sequence>